<feature type="transmembrane region" description="Helical" evidence="7">
    <location>
        <begin position="115"/>
        <end position="134"/>
    </location>
</feature>
<dbReference type="PANTHER" id="PTHR30589:SF0">
    <property type="entry name" value="PHOSPHATIDYLGLYCEROL--PROLIPOPROTEIN DIACYLGLYCERYL TRANSFERASE"/>
    <property type="match status" value="1"/>
</dbReference>
<comment type="pathway">
    <text evidence="7">Protein modification; lipoprotein biosynthesis (diacylglyceryl transfer).</text>
</comment>
<evidence type="ECO:0000256" key="7">
    <source>
        <dbReference type="HAMAP-Rule" id="MF_01147"/>
    </source>
</evidence>
<evidence type="ECO:0000313" key="8">
    <source>
        <dbReference type="EMBL" id="OEF97835.1"/>
    </source>
</evidence>
<dbReference type="STRING" id="766136.BHF68_13465"/>
<protein>
    <recommendedName>
        <fullName evidence="7">Phosphatidylglycerol--prolipoprotein diacylglyceryl transferase</fullName>
        <ecNumber evidence="7">2.5.1.145</ecNumber>
    </recommendedName>
</protein>
<comment type="function">
    <text evidence="7">Catalyzes the transfer of the diacylglyceryl group from phosphatidylglycerol to the sulfhydryl group of the N-terminal cysteine of a prolipoprotein, the first step in the formation of mature lipoproteins.</text>
</comment>
<feature type="transmembrane region" description="Helical" evidence="7">
    <location>
        <begin position="210"/>
        <end position="228"/>
    </location>
</feature>
<dbReference type="UniPathway" id="UPA00664"/>
<keyword evidence="3 7" id="KW-0808">Transferase</keyword>
<dbReference type="HAMAP" id="MF_01147">
    <property type="entry name" value="Lgt"/>
    <property type="match status" value="1"/>
</dbReference>
<comment type="catalytic activity">
    <reaction evidence="7">
        <text>L-cysteinyl-[prolipoprotein] + a 1,2-diacyl-sn-glycero-3-phospho-(1'-sn-glycerol) = an S-1,2-diacyl-sn-glyceryl-L-cysteinyl-[prolipoprotein] + sn-glycerol 1-phosphate + H(+)</text>
        <dbReference type="Rhea" id="RHEA:56712"/>
        <dbReference type="Rhea" id="RHEA-COMP:14679"/>
        <dbReference type="Rhea" id="RHEA-COMP:14680"/>
        <dbReference type="ChEBI" id="CHEBI:15378"/>
        <dbReference type="ChEBI" id="CHEBI:29950"/>
        <dbReference type="ChEBI" id="CHEBI:57685"/>
        <dbReference type="ChEBI" id="CHEBI:64716"/>
        <dbReference type="ChEBI" id="CHEBI:140658"/>
        <dbReference type="EC" id="2.5.1.145"/>
    </reaction>
</comment>
<evidence type="ECO:0000256" key="2">
    <source>
        <dbReference type="ARBA" id="ARBA00022475"/>
    </source>
</evidence>
<reference evidence="8 9" key="1">
    <citation type="submission" date="2016-09" db="EMBL/GenBank/DDBJ databases">
        <title>Draft genome sequence for the type strain of Desulfuribacillus alkaliarsenatis AHT28, an obligately anaerobic, sulfidogenic bacterium isolated from Russian soda lake sediments.</title>
        <authorList>
            <person name="Abin C.A."/>
            <person name="Hollibaugh J.T."/>
        </authorList>
    </citation>
    <scope>NUCLEOTIDE SEQUENCE [LARGE SCALE GENOMIC DNA]</scope>
    <source>
        <strain evidence="8 9">AHT28</strain>
    </source>
</reference>
<dbReference type="NCBIfam" id="TIGR00544">
    <property type="entry name" value="lgt"/>
    <property type="match status" value="1"/>
</dbReference>
<feature type="transmembrane region" description="Helical" evidence="7">
    <location>
        <begin position="20"/>
        <end position="38"/>
    </location>
</feature>
<evidence type="ECO:0000256" key="5">
    <source>
        <dbReference type="ARBA" id="ARBA00022989"/>
    </source>
</evidence>
<feature type="transmembrane region" description="Helical" evidence="7">
    <location>
        <begin position="50"/>
        <end position="73"/>
    </location>
</feature>
<proteinExistence type="inferred from homology"/>
<gene>
    <name evidence="7" type="primary">lgt</name>
    <name evidence="8" type="ORF">BHF68_13465</name>
</gene>
<name>A0A1E5G433_9FIRM</name>
<dbReference type="EC" id="2.5.1.145" evidence="7"/>
<dbReference type="EMBL" id="MIJE01000003">
    <property type="protein sequence ID" value="OEF97835.1"/>
    <property type="molecule type" value="Genomic_DNA"/>
</dbReference>
<comment type="subcellular location">
    <subcellularLocation>
        <location evidence="7">Cell membrane</location>
        <topology evidence="7">Multi-pass membrane protein</topology>
    </subcellularLocation>
</comment>
<dbReference type="GO" id="GO:0008961">
    <property type="term" value="F:phosphatidylglycerol-prolipoprotein diacylglyceryl transferase activity"/>
    <property type="evidence" value="ECO:0007669"/>
    <property type="project" value="UniProtKB-UniRule"/>
</dbReference>
<feature type="transmembrane region" description="Helical" evidence="7">
    <location>
        <begin position="240"/>
        <end position="258"/>
    </location>
</feature>
<keyword evidence="8" id="KW-0449">Lipoprotein</keyword>
<organism evidence="8 9">
    <name type="scientific">Desulfuribacillus alkaliarsenatis</name>
    <dbReference type="NCBI Taxonomy" id="766136"/>
    <lineage>
        <taxon>Bacteria</taxon>
        <taxon>Bacillati</taxon>
        <taxon>Bacillota</taxon>
        <taxon>Desulfuribacillia</taxon>
        <taxon>Desulfuribacillales</taxon>
        <taxon>Desulfuribacillaceae</taxon>
        <taxon>Desulfuribacillus</taxon>
    </lineage>
</organism>
<comment type="similarity">
    <text evidence="1 7">Belongs to the Lgt family.</text>
</comment>
<dbReference type="InterPro" id="IPR001640">
    <property type="entry name" value="Lgt"/>
</dbReference>
<keyword evidence="4 7" id="KW-0812">Transmembrane</keyword>
<feature type="transmembrane region" description="Helical" evidence="7">
    <location>
        <begin position="179"/>
        <end position="198"/>
    </location>
</feature>
<evidence type="ECO:0000256" key="6">
    <source>
        <dbReference type="ARBA" id="ARBA00023136"/>
    </source>
</evidence>
<keyword evidence="5 7" id="KW-1133">Transmembrane helix</keyword>
<dbReference type="Proteomes" id="UP000094296">
    <property type="component" value="Unassembled WGS sequence"/>
</dbReference>
<feature type="binding site" evidence="7">
    <location>
        <position position="136"/>
    </location>
    <ligand>
        <name>a 1,2-diacyl-sn-glycero-3-phospho-(1'-sn-glycerol)</name>
        <dbReference type="ChEBI" id="CHEBI:64716"/>
    </ligand>
</feature>
<dbReference type="AlphaFoldDB" id="A0A1E5G433"/>
<keyword evidence="2 7" id="KW-1003">Cell membrane</keyword>
<dbReference type="OrthoDB" id="871140at2"/>
<comment type="caution">
    <text evidence="8">The sequence shown here is derived from an EMBL/GenBank/DDBJ whole genome shotgun (WGS) entry which is preliminary data.</text>
</comment>
<sequence length="272" mass="30997">MFFYSVIDSVAFRIGPLSVHWYGIIIGSAIFLALYLALREAKRLGINQDYFVDVVMFGVPAAIIGARLYYVAFRWEYYGQNPGEIIAVWQGGLAIHGGLIGALLAAYIYTRVKNISFWMMADVAAPSFLLGKAMGRWGNFINQEAHGGPITEKSQWIIDILPWWIAEHMNIGGVYYHPTFLYESLWNVAGILLIIFWLRRQDWVRRGDVFLGYAIWYSVGRFFIEGMRTDSLMLTETLRIAQVMSGGIIIGAAVLMWYRRANGYADKKYGEQ</sequence>
<evidence type="ECO:0000256" key="1">
    <source>
        <dbReference type="ARBA" id="ARBA00007150"/>
    </source>
</evidence>
<dbReference type="Pfam" id="PF01790">
    <property type="entry name" value="LGT"/>
    <property type="match status" value="1"/>
</dbReference>
<dbReference type="PANTHER" id="PTHR30589">
    <property type="entry name" value="PROLIPOPROTEIN DIACYLGLYCERYL TRANSFERASE"/>
    <property type="match status" value="1"/>
</dbReference>
<keyword evidence="6 7" id="KW-0472">Membrane</keyword>
<dbReference type="PROSITE" id="PS01311">
    <property type="entry name" value="LGT"/>
    <property type="match status" value="1"/>
</dbReference>
<keyword evidence="9" id="KW-1185">Reference proteome</keyword>
<dbReference type="GO" id="GO:0042158">
    <property type="term" value="P:lipoprotein biosynthetic process"/>
    <property type="evidence" value="ECO:0007669"/>
    <property type="project" value="UniProtKB-UniRule"/>
</dbReference>
<feature type="transmembrane region" description="Helical" evidence="7">
    <location>
        <begin position="85"/>
        <end position="108"/>
    </location>
</feature>
<evidence type="ECO:0000313" key="9">
    <source>
        <dbReference type="Proteomes" id="UP000094296"/>
    </source>
</evidence>
<dbReference type="RefSeq" id="WP_069642466.1">
    <property type="nucleotide sequence ID" value="NZ_MIJE01000003.1"/>
</dbReference>
<evidence type="ECO:0000256" key="4">
    <source>
        <dbReference type="ARBA" id="ARBA00022692"/>
    </source>
</evidence>
<dbReference type="GO" id="GO:0005886">
    <property type="term" value="C:plasma membrane"/>
    <property type="evidence" value="ECO:0007669"/>
    <property type="project" value="UniProtKB-SubCell"/>
</dbReference>
<accession>A0A1E5G433</accession>
<evidence type="ECO:0000256" key="3">
    <source>
        <dbReference type="ARBA" id="ARBA00022679"/>
    </source>
</evidence>